<keyword evidence="2" id="KW-0732">Signal</keyword>
<evidence type="ECO:0000256" key="2">
    <source>
        <dbReference type="SAM" id="SignalP"/>
    </source>
</evidence>
<evidence type="ECO:0000256" key="1">
    <source>
        <dbReference type="SAM" id="MobiDB-lite"/>
    </source>
</evidence>
<feature type="region of interest" description="Disordered" evidence="1">
    <location>
        <begin position="464"/>
        <end position="496"/>
    </location>
</feature>
<dbReference type="EMBL" id="MU864973">
    <property type="protein sequence ID" value="KAK4462352.1"/>
    <property type="molecule type" value="Genomic_DNA"/>
</dbReference>
<gene>
    <name evidence="3" type="ORF">QBC42DRAFT_176175</name>
</gene>
<reference evidence="3" key="1">
    <citation type="journal article" date="2023" name="Mol. Phylogenet. Evol.">
        <title>Genome-scale phylogeny and comparative genomics of the fungal order Sordariales.</title>
        <authorList>
            <person name="Hensen N."/>
            <person name="Bonometti L."/>
            <person name="Westerberg I."/>
            <person name="Brannstrom I.O."/>
            <person name="Guillou S."/>
            <person name="Cros-Aarteil S."/>
            <person name="Calhoun S."/>
            <person name="Haridas S."/>
            <person name="Kuo A."/>
            <person name="Mondo S."/>
            <person name="Pangilinan J."/>
            <person name="Riley R."/>
            <person name="LaButti K."/>
            <person name="Andreopoulos B."/>
            <person name="Lipzen A."/>
            <person name="Chen C."/>
            <person name="Yan M."/>
            <person name="Daum C."/>
            <person name="Ng V."/>
            <person name="Clum A."/>
            <person name="Steindorff A."/>
            <person name="Ohm R.A."/>
            <person name="Martin F."/>
            <person name="Silar P."/>
            <person name="Natvig D.O."/>
            <person name="Lalanne C."/>
            <person name="Gautier V."/>
            <person name="Ament-Velasquez S.L."/>
            <person name="Kruys A."/>
            <person name="Hutchinson M.I."/>
            <person name="Powell A.J."/>
            <person name="Barry K."/>
            <person name="Miller A.N."/>
            <person name="Grigoriev I.V."/>
            <person name="Debuchy R."/>
            <person name="Gladieux P."/>
            <person name="Hiltunen Thoren M."/>
            <person name="Johannesson H."/>
        </authorList>
    </citation>
    <scope>NUCLEOTIDE SEQUENCE</scope>
    <source>
        <strain evidence="3">PSN324</strain>
    </source>
</reference>
<feature type="compositionally biased region" description="Basic and acidic residues" evidence="1">
    <location>
        <begin position="464"/>
        <end position="475"/>
    </location>
</feature>
<dbReference type="AlphaFoldDB" id="A0AAV9HSB5"/>
<proteinExistence type="predicted"/>
<evidence type="ECO:0000313" key="3">
    <source>
        <dbReference type="EMBL" id="KAK4462352.1"/>
    </source>
</evidence>
<accession>A0AAV9HSB5</accession>
<reference evidence="3" key="2">
    <citation type="submission" date="2023-06" db="EMBL/GenBank/DDBJ databases">
        <authorList>
            <consortium name="Lawrence Berkeley National Laboratory"/>
            <person name="Mondo S.J."/>
            <person name="Hensen N."/>
            <person name="Bonometti L."/>
            <person name="Westerberg I."/>
            <person name="Brannstrom I.O."/>
            <person name="Guillou S."/>
            <person name="Cros-Aarteil S."/>
            <person name="Calhoun S."/>
            <person name="Haridas S."/>
            <person name="Kuo A."/>
            <person name="Pangilinan J."/>
            <person name="Riley R."/>
            <person name="Labutti K."/>
            <person name="Andreopoulos B."/>
            <person name="Lipzen A."/>
            <person name="Chen C."/>
            <person name="Yanf M."/>
            <person name="Daum C."/>
            <person name="Ng V."/>
            <person name="Clum A."/>
            <person name="Steindorff A."/>
            <person name="Ohm R."/>
            <person name="Martin F."/>
            <person name="Silar P."/>
            <person name="Natvig D."/>
            <person name="Lalanne C."/>
            <person name="Gautier V."/>
            <person name="Ament-Velasquez S.L."/>
            <person name="Kruys A."/>
            <person name="Hutchinson M.I."/>
            <person name="Powell A.J."/>
            <person name="Barry K."/>
            <person name="Miller A.N."/>
            <person name="Grigoriev I.V."/>
            <person name="Debuchy R."/>
            <person name="Gladieux P."/>
            <person name="Thoren M.H."/>
            <person name="Johannesson H."/>
        </authorList>
    </citation>
    <scope>NUCLEOTIDE SEQUENCE</scope>
    <source>
        <strain evidence="3">PSN324</strain>
    </source>
</reference>
<name>A0AAV9HSB5_9PEZI</name>
<protein>
    <submittedName>
        <fullName evidence="3">Uncharacterized protein</fullName>
    </submittedName>
</protein>
<organism evidence="3 4">
    <name type="scientific">Cladorrhinum samala</name>
    <dbReference type="NCBI Taxonomy" id="585594"/>
    <lineage>
        <taxon>Eukaryota</taxon>
        <taxon>Fungi</taxon>
        <taxon>Dikarya</taxon>
        <taxon>Ascomycota</taxon>
        <taxon>Pezizomycotina</taxon>
        <taxon>Sordariomycetes</taxon>
        <taxon>Sordariomycetidae</taxon>
        <taxon>Sordariales</taxon>
        <taxon>Podosporaceae</taxon>
        <taxon>Cladorrhinum</taxon>
    </lineage>
</organism>
<keyword evidence="4" id="KW-1185">Reference proteome</keyword>
<comment type="caution">
    <text evidence="3">The sequence shown here is derived from an EMBL/GenBank/DDBJ whole genome shotgun (WGS) entry which is preliminary data.</text>
</comment>
<feature type="compositionally biased region" description="Basic residues" evidence="1">
    <location>
        <begin position="484"/>
        <end position="496"/>
    </location>
</feature>
<feature type="chain" id="PRO_5043564032" evidence="2">
    <location>
        <begin position="21"/>
        <end position="496"/>
    </location>
</feature>
<dbReference type="Proteomes" id="UP001321749">
    <property type="component" value="Unassembled WGS sequence"/>
</dbReference>
<sequence length="496" mass="54420">MNIFSILSILFCSFVTLTFAVDSPLWVQGAFENATTSDATYNTGGTITVNGFTMNVPKNLLVQFPAAWVPYKDFVESKDDFLGFETQVIGNRLDGIPHVAQIIIYEFFEGESMGWIQSINYTDGSMKIQDGPTIRINDPNGVFSVGYDGAPFLTADDVSPSITSFSGFPMCIPRNTTDPLCPLTNRPTSGPGIFVAPDQYVMAPFQPGDFITFSGFRRGDEVIAFTIVAENVQIRTVGDLVYVRMVLGLLGVNSNDPVTEIAQSRFIGFVSNPDASLTLYAMDVDPCTGDVTRRLIASSGLKGGVNNQHKWEYRADILFGYTREYYVEAEINGVAKKFPTKNGLMAGTYVQPINVWIPAEQEVPGVPPPNYDFSQMAFLTEGVGLDDQGRLWGPLDPFPQSGLNLNTPVCQPSANPAHGRARRATGGRWMTVDRGEARADAENKNLEDPADLVVAPAEVEAIKAHEKAKAEKEVTFSKGSTPMMRRKRSHSQGRKW</sequence>
<feature type="signal peptide" evidence="2">
    <location>
        <begin position="1"/>
        <end position="20"/>
    </location>
</feature>
<evidence type="ECO:0000313" key="4">
    <source>
        <dbReference type="Proteomes" id="UP001321749"/>
    </source>
</evidence>